<comment type="similarity">
    <text evidence="2 11">Belongs to the Arg-specific ADP-ribosyltransferase family.</text>
</comment>
<evidence type="ECO:0000256" key="11">
    <source>
        <dbReference type="RuleBase" id="RU361228"/>
    </source>
</evidence>
<evidence type="ECO:0000256" key="4">
    <source>
        <dbReference type="ARBA" id="ARBA00022656"/>
    </source>
</evidence>
<keyword evidence="11" id="KW-0520">NAD</keyword>
<evidence type="ECO:0000256" key="8">
    <source>
        <dbReference type="ARBA" id="ARBA00022857"/>
    </source>
</evidence>
<keyword evidence="8 11" id="KW-0521">NADP</keyword>
<dbReference type="AlphaFoldDB" id="A0A673NP83"/>
<name>A0A673NP83_9TELE</name>
<dbReference type="EC" id="2.4.2.31" evidence="11"/>
<evidence type="ECO:0000313" key="13">
    <source>
        <dbReference type="Proteomes" id="UP000472270"/>
    </source>
</evidence>
<keyword evidence="6 11" id="KW-0808">Transferase</keyword>
<dbReference type="GO" id="GO:0003950">
    <property type="term" value="F:NAD+ poly-ADP-ribosyltransferase activity"/>
    <property type="evidence" value="ECO:0007669"/>
    <property type="project" value="TreeGrafter"/>
</dbReference>
<sequence>LILAALGQVSLTTVEGQIFPLDMAPNSVDDQYNGCREKMANLVETKYMKQEMSNSESKFANAWKLAEKKCKPGNNLTKTHSVAIYVYTSSTFEIYKDFNNAVLEQSFFGNVSCFEIYTYDGADVTKYFKLDHEKEVLIPPYETFKFTAVKTRGQKYLWCETVYLL</sequence>
<dbReference type="InterPro" id="IPR000768">
    <property type="entry name" value="ART"/>
</dbReference>
<dbReference type="PANTHER" id="PTHR10339">
    <property type="entry name" value="ADP-RIBOSYLTRANSFERASE"/>
    <property type="match status" value="1"/>
</dbReference>
<keyword evidence="7" id="KW-0548">Nucleotidyltransferase</keyword>
<dbReference type="GO" id="GO:0106274">
    <property type="term" value="F:NAD+-protein-arginine ADP-ribosyltransferase activity"/>
    <property type="evidence" value="ECO:0007669"/>
    <property type="project" value="UniProtKB-EC"/>
</dbReference>
<dbReference type="PRINTS" id="PR00970">
    <property type="entry name" value="RIBTRNSFRASE"/>
</dbReference>
<dbReference type="SUPFAM" id="SSF56399">
    <property type="entry name" value="ADP-ribosylation"/>
    <property type="match status" value="1"/>
</dbReference>
<evidence type="ECO:0000256" key="10">
    <source>
        <dbReference type="ARBA" id="ARBA00047597"/>
    </source>
</evidence>
<keyword evidence="9" id="KW-0843">Virulence</keyword>
<dbReference type="Pfam" id="PF01129">
    <property type="entry name" value="ART"/>
    <property type="match status" value="2"/>
</dbReference>
<protein>
    <recommendedName>
        <fullName evidence="11">NAD(P)(+)--arginine ADP-ribosyltransferase</fullName>
        <ecNumber evidence="11">2.4.2.31</ecNumber>
    </recommendedName>
    <alternativeName>
        <fullName evidence="11">Mono(ADP-ribosyl)transferase</fullName>
    </alternativeName>
</protein>
<dbReference type="GO" id="GO:0090729">
    <property type="term" value="F:toxin activity"/>
    <property type="evidence" value="ECO:0007669"/>
    <property type="project" value="UniProtKB-KW"/>
</dbReference>
<evidence type="ECO:0000256" key="3">
    <source>
        <dbReference type="ARBA" id="ARBA00022525"/>
    </source>
</evidence>
<reference evidence="12" key="2">
    <citation type="submission" date="2025-09" db="UniProtKB">
        <authorList>
            <consortium name="Ensembl"/>
        </authorList>
    </citation>
    <scope>IDENTIFICATION</scope>
</reference>
<dbReference type="PANTHER" id="PTHR10339:SF25">
    <property type="entry name" value="SECRETED EXOENZYME S"/>
    <property type="match status" value="1"/>
</dbReference>
<accession>A0A673NP83</accession>
<dbReference type="Proteomes" id="UP000472270">
    <property type="component" value="Unassembled WGS sequence"/>
</dbReference>
<reference evidence="12" key="1">
    <citation type="submission" date="2025-08" db="UniProtKB">
        <authorList>
            <consortium name="Ensembl"/>
        </authorList>
    </citation>
    <scope>IDENTIFICATION</scope>
</reference>
<comment type="catalytic activity">
    <reaction evidence="10 11">
        <text>L-arginyl-[protein] + NAD(+) = N(omega)-(ADP-D-ribosyl)-L-arginyl-[protein] + nicotinamide + H(+)</text>
        <dbReference type="Rhea" id="RHEA:19149"/>
        <dbReference type="Rhea" id="RHEA-COMP:10532"/>
        <dbReference type="Rhea" id="RHEA-COMP:15087"/>
        <dbReference type="ChEBI" id="CHEBI:15378"/>
        <dbReference type="ChEBI" id="CHEBI:17154"/>
        <dbReference type="ChEBI" id="CHEBI:29965"/>
        <dbReference type="ChEBI" id="CHEBI:57540"/>
        <dbReference type="ChEBI" id="CHEBI:142554"/>
        <dbReference type="EC" id="2.4.2.31"/>
    </reaction>
</comment>
<evidence type="ECO:0000256" key="9">
    <source>
        <dbReference type="ARBA" id="ARBA00023026"/>
    </source>
</evidence>
<dbReference type="Gene3D" id="3.90.176.10">
    <property type="entry name" value="Toxin ADP-ribosyltransferase, Chain A, domain 1"/>
    <property type="match status" value="2"/>
</dbReference>
<dbReference type="InterPro" id="IPR050999">
    <property type="entry name" value="ADP-ribosyltransferase_ARG"/>
</dbReference>
<keyword evidence="5 11" id="KW-0328">Glycosyltransferase</keyword>
<keyword evidence="4" id="KW-0800">Toxin</keyword>
<evidence type="ECO:0000256" key="7">
    <source>
        <dbReference type="ARBA" id="ARBA00022695"/>
    </source>
</evidence>
<evidence type="ECO:0000256" key="5">
    <source>
        <dbReference type="ARBA" id="ARBA00022676"/>
    </source>
</evidence>
<evidence type="ECO:0000256" key="6">
    <source>
        <dbReference type="ARBA" id="ARBA00022679"/>
    </source>
</evidence>
<dbReference type="GO" id="GO:0016779">
    <property type="term" value="F:nucleotidyltransferase activity"/>
    <property type="evidence" value="ECO:0007669"/>
    <property type="project" value="UniProtKB-KW"/>
</dbReference>
<evidence type="ECO:0000313" key="12">
    <source>
        <dbReference type="Ensembl" id="ENSSRHP00000104515.1"/>
    </source>
</evidence>
<evidence type="ECO:0000256" key="1">
    <source>
        <dbReference type="ARBA" id="ARBA00004613"/>
    </source>
</evidence>
<evidence type="ECO:0000256" key="2">
    <source>
        <dbReference type="ARBA" id="ARBA00009558"/>
    </source>
</evidence>
<proteinExistence type="inferred from homology"/>
<keyword evidence="13" id="KW-1185">Reference proteome</keyword>
<comment type="subcellular location">
    <subcellularLocation>
        <location evidence="1">Secreted</location>
    </subcellularLocation>
</comment>
<organism evidence="12 13">
    <name type="scientific">Sinocyclocheilus rhinocerous</name>
    <dbReference type="NCBI Taxonomy" id="307959"/>
    <lineage>
        <taxon>Eukaryota</taxon>
        <taxon>Metazoa</taxon>
        <taxon>Chordata</taxon>
        <taxon>Craniata</taxon>
        <taxon>Vertebrata</taxon>
        <taxon>Euteleostomi</taxon>
        <taxon>Actinopterygii</taxon>
        <taxon>Neopterygii</taxon>
        <taxon>Teleostei</taxon>
        <taxon>Ostariophysi</taxon>
        <taxon>Cypriniformes</taxon>
        <taxon>Cyprinidae</taxon>
        <taxon>Cyprininae</taxon>
        <taxon>Sinocyclocheilus</taxon>
    </lineage>
</organism>
<keyword evidence="3" id="KW-0964">Secreted</keyword>
<dbReference type="GO" id="GO:0005576">
    <property type="term" value="C:extracellular region"/>
    <property type="evidence" value="ECO:0007669"/>
    <property type="project" value="UniProtKB-SubCell"/>
</dbReference>
<dbReference type="Ensembl" id="ENSSRHT00000107328.1">
    <property type="protein sequence ID" value="ENSSRHP00000104515.1"/>
    <property type="gene ID" value="ENSSRHG00000051086.1"/>
</dbReference>